<dbReference type="RefSeq" id="WP_310278264.1">
    <property type="nucleotide sequence ID" value="NZ_JAVDWQ010000002.1"/>
</dbReference>
<evidence type="ECO:0000256" key="1">
    <source>
        <dbReference type="SAM" id="Coils"/>
    </source>
</evidence>
<evidence type="ECO:0000313" key="3">
    <source>
        <dbReference type="Proteomes" id="UP001269081"/>
    </source>
</evidence>
<keyword evidence="3" id="KW-1185">Reference proteome</keyword>
<protein>
    <recommendedName>
        <fullName evidence="4">DUF4831 family protein</fullName>
    </recommendedName>
</protein>
<dbReference type="PROSITE" id="PS51257">
    <property type="entry name" value="PROKAR_LIPOPROTEIN"/>
    <property type="match status" value="1"/>
</dbReference>
<name>A0ABU1Y3L7_9FLAO</name>
<sequence>MQNKLFYFILVLIASGCTIVRVTKVKEANKNTVKGIRYALGKPFIKATPSSNGDGTYTVEVVYLPDEDQIYAVDARTYFAKSEMEIAVDESGILKKIDWKGTSDATASEVAKAAGNIAKADLENTKKENDEKEKEYKDKKKAAEEAVKALQTSLDQKNIDKAVAENDKVLLGPPSNDATKEKIRLLDSLIFKLDAEIKALENKIKIATATASSFNNPESKKEMNAYGPVLYRITETSGRNPTLKLEAVSTLTDIKQLQFATVSKAEQPAASAASVPVPKQSVYGPVDYAVDGTASIVVEFKDPITKINETISAVSPAQYSFSKIAVSSADNKSYTLKFNKTDFPAGEYILTLSYSYRDEAGELQDATKSLNVKLK</sequence>
<keyword evidence="1" id="KW-0175">Coiled coil</keyword>
<reference evidence="2 3" key="1">
    <citation type="submission" date="2023-07" db="EMBL/GenBank/DDBJ databases">
        <title>Sorghum-associated microbial communities from plants grown in Nebraska, USA.</title>
        <authorList>
            <person name="Schachtman D."/>
        </authorList>
    </citation>
    <scope>NUCLEOTIDE SEQUENCE [LARGE SCALE GENOMIC DNA]</scope>
    <source>
        <strain evidence="2 3">4129</strain>
    </source>
</reference>
<organism evidence="2 3">
    <name type="scientific">Flavobacterium piscis</name>
    <dbReference type="NCBI Taxonomy" id="1114874"/>
    <lineage>
        <taxon>Bacteria</taxon>
        <taxon>Pseudomonadati</taxon>
        <taxon>Bacteroidota</taxon>
        <taxon>Flavobacteriia</taxon>
        <taxon>Flavobacteriales</taxon>
        <taxon>Flavobacteriaceae</taxon>
        <taxon>Flavobacterium</taxon>
    </lineage>
</organism>
<feature type="coiled-coil region" evidence="1">
    <location>
        <begin position="115"/>
        <end position="210"/>
    </location>
</feature>
<gene>
    <name evidence="2" type="ORF">J2W48_000751</name>
</gene>
<dbReference type="EMBL" id="JAVDWQ010000002">
    <property type="protein sequence ID" value="MDR7208821.1"/>
    <property type="molecule type" value="Genomic_DNA"/>
</dbReference>
<proteinExistence type="predicted"/>
<evidence type="ECO:0008006" key="4">
    <source>
        <dbReference type="Google" id="ProtNLM"/>
    </source>
</evidence>
<comment type="caution">
    <text evidence="2">The sequence shown here is derived from an EMBL/GenBank/DDBJ whole genome shotgun (WGS) entry which is preliminary data.</text>
</comment>
<accession>A0ABU1Y3L7</accession>
<evidence type="ECO:0000313" key="2">
    <source>
        <dbReference type="EMBL" id="MDR7208821.1"/>
    </source>
</evidence>
<dbReference type="Proteomes" id="UP001269081">
    <property type="component" value="Unassembled WGS sequence"/>
</dbReference>